<dbReference type="AlphaFoldDB" id="A0A1H9RG37"/>
<dbReference type="RefSeq" id="WP_177214223.1">
    <property type="nucleotide sequence ID" value="NZ_FOGO01000003.1"/>
</dbReference>
<keyword evidence="3" id="KW-1185">Reference proteome</keyword>
<name>A0A1H9RG37_9ACTN</name>
<evidence type="ECO:0000313" key="2">
    <source>
        <dbReference type="EMBL" id="SER71678.1"/>
    </source>
</evidence>
<dbReference type="STRING" id="943816.AN217_14730"/>
<feature type="region of interest" description="Disordered" evidence="1">
    <location>
        <begin position="1"/>
        <end position="42"/>
    </location>
</feature>
<accession>A0A1H9RG37</accession>
<evidence type="ECO:0000313" key="3">
    <source>
        <dbReference type="Proteomes" id="UP000182841"/>
    </source>
</evidence>
<evidence type="ECO:0000256" key="1">
    <source>
        <dbReference type="SAM" id="MobiDB-lite"/>
    </source>
</evidence>
<gene>
    <name evidence="2" type="ORF">SAMN05421870_103523</name>
</gene>
<dbReference type="Pfam" id="PF04978">
    <property type="entry name" value="MST"/>
    <property type="match status" value="1"/>
</dbReference>
<reference evidence="3" key="1">
    <citation type="submission" date="2016-10" db="EMBL/GenBank/DDBJ databases">
        <authorList>
            <person name="Varghese N."/>
            <person name="Submissions S."/>
        </authorList>
    </citation>
    <scope>NUCLEOTIDE SEQUENCE [LARGE SCALE GENOMIC DNA]</scope>
    <source>
        <strain evidence="3">CGMCC 4.6825</strain>
    </source>
</reference>
<organism evidence="2 3">
    <name type="scientific">Streptomyces qinglanensis</name>
    <dbReference type="NCBI Taxonomy" id="943816"/>
    <lineage>
        <taxon>Bacteria</taxon>
        <taxon>Bacillati</taxon>
        <taxon>Actinomycetota</taxon>
        <taxon>Actinomycetes</taxon>
        <taxon>Kitasatosporales</taxon>
        <taxon>Streptomycetaceae</taxon>
        <taxon>Streptomyces</taxon>
    </lineage>
</organism>
<proteinExistence type="predicted"/>
<dbReference type="InterPro" id="IPR007061">
    <property type="entry name" value="MST-like"/>
</dbReference>
<dbReference type="Proteomes" id="UP000182841">
    <property type="component" value="Unassembled WGS sequence"/>
</dbReference>
<dbReference type="InterPro" id="IPR034660">
    <property type="entry name" value="DinB/YfiT-like"/>
</dbReference>
<dbReference type="SUPFAM" id="SSF109854">
    <property type="entry name" value="DinB/YfiT-like putative metalloenzymes"/>
    <property type="match status" value="1"/>
</dbReference>
<dbReference type="EMBL" id="FOGO01000003">
    <property type="protein sequence ID" value="SER71678.1"/>
    <property type="molecule type" value="Genomic_DNA"/>
</dbReference>
<dbReference type="Gene3D" id="1.20.120.450">
    <property type="entry name" value="dinb family like domain"/>
    <property type="match status" value="1"/>
</dbReference>
<protein>
    <submittedName>
        <fullName evidence="2">Uncharacterized damage-inducible protein DinB (Forms a four-helix bundle)</fullName>
    </submittedName>
</protein>
<sequence>MSTHEDQPATGLRTAPQERAAGDGQSQGPPVGAVSGLPLPQGDGAERQLLEQWLDFQRATLAAKCAGLSDEQLRTASAPPSGLTLLGLVRHLTKVERHWFRSVFGEADSEPLYSSKDAPDGDFAVADADSGARTLAVWRQEVDRARRSAAARSLDDTGTSPWRPAWTNSLRWIHLHVIGEYARHNGHADLLRERIDGRTGF</sequence>